<organism evidence="1 2">
    <name type="scientific">Hymenobacter canadensis</name>
    <dbReference type="NCBI Taxonomy" id="2999067"/>
    <lineage>
        <taxon>Bacteria</taxon>
        <taxon>Pseudomonadati</taxon>
        <taxon>Bacteroidota</taxon>
        <taxon>Cytophagia</taxon>
        <taxon>Cytophagales</taxon>
        <taxon>Hymenobacteraceae</taxon>
        <taxon>Hymenobacter</taxon>
    </lineage>
</organism>
<accession>A0ABY7LR25</accession>
<protein>
    <recommendedName>
        <fullName evidence="3">VCBS repeat-containing protein</fullName>
    </recommendedName>
</protein>
<dbReference type="Proteomes" id="UP001211005">
    <property type="component" value="Chromosome"/>
</dbReference>
<dbReference type="RefSeq" id="WP_269560427.1">
    <property type="nucleotide sequence ID" value="NZ_CP114767.1"/>
</dbReference>
<gene>
    <name evidence="1" type="ORF">O3303_02170</name>
</gene>
<reference evidence="1 2" key="1">
    <citation type="submission" date="2022-12" db="EMBL/GenBank/DDBJ databases">
        <title>Hymenobacter canadensis sp. nov. isolated from lake water of the Cambridge Bay, Canada.</title>
        <authorList>
            <person name="Kim W.H."/>
            <person name="Lee Y.M."/>
        </authorList>
    </citation>
    <scope>NUCLEOTIDE SEQUENCE [LARGE SCALE GENOMIC DNA]</scope>
    <source>
        <strain evidence="1 2">PAMC 29467</strain>
    </source>
</reference>
<evidence type="ECO:0000313" key="1">
    <source>
        <dbReference type="EMBL" id="WBA42372.1"/>
    </source>
</evidence>
<keyword evidence="2" id="KW-1185">Reference proteome</keyword>
<dbReference type="InterPro" id="IPR028994">
    <property type="entry name" value="Integrin_alpha_N"/>
</dbReference>
<proteinExistence type="predicted"/>
<evidence type="ECO:0008006" key="3">
    <source>
        <dbReference type="Google" id="ProtNLM"/>
    </source>
</evidence>
<sequence>MSYFLWFVWGLLTAQTGQPASSRAVPSAIDAVATARQVEQLLQTVDSTYIQFKVDSLLRFTDKRVQHQYWQAGVKAWEKADFDGNGRTDLLVTGSYSDDGSKVLCLLDLGNGKLVIEPFDRQFYRSCPIVRVEYQRQQPLLRYQDYAPSILEIDSLDGKEDFLLTYKFGGFVEYNPQSAATAAWDSITYRSEFAYDEYEEFKLVLDANGRATYHSRSWPVLQKRKKRYEAITTQVTAGTLDSISALIAYIAPAKLKSEYVVRMNHVPYTELTIAQHKAPKIKLLDVGEQGAFGLVRLYELLRQLRRNQSWLAIYPVSKKRPAK</sequence>
<dbReference type="SUPFAM" id="SSF69318">
    <property type="entry name" value="Integrin alpha N-terminal domain"/>
    <property type="match status" value="1"/>
</dbReference>
<name>A0ABY7LR25_9BACT</name>
<dbReference type="EMBL" id="CP114767">
    <property type="protein sequence ID" value="WBA42372.1"/>
    <property type="molecule type" value="Genomic_DNA"/>
</dbReference>
<evidence type="ECO:0000313" key="2">
    <source>
        <dbReference type="Proteomes" id="UP001211005"/>
    </source>
</evidence>